<proteinExistence type="predicted"/>
<protein>
    <submittedName>
        <fullName evidence="1">Uncharacterized protein</fullName>
    </submittedName>
</protein>
<dbReference type="EMBL" id="LCPB01000006">
    <property type="protein sequence ID" value="KKU90103.1"/>
    <property type="molecule type" value="Genomic_DNA"/>
</dbReference>
<reference evidence="1 2" key="1">
    <citation type="journal article" date="2015" name="Nature">
        <title>rRNA introns, odd ribosomes, and small enigmatic genomes across a large radiation of phyla.</title>
        <authorList>
            <person name="Brown C.T."/>
            <person name="Hug L.A."/>
            <person name="Thomas B.C."/>
            <person name="Sharon I."/>
            <person name="Castelle C.J."/>
            <person name="Singh A."/>
            <person name="Wilkins M.J."/>
            <person name="Williams K.H."/>
            <person name="Banfield J.F."/>
        </authorList>
    </citation>
    <scope>NUCLEOTIDE SEQUENCE [LARGE SCALE GENOMIC DNA]</scope>
</reference>
<organism evidence="1 2">
    <name type="scientific">Candidatus Wolfebacteria bacterium GW2011_GWA2_47_9b</name>
    <dbReference type="NCBI Taxonomy" id="1619005"/>
    <lineage>
        <taxon>Bacteria</taxon>
        <taxon>Candidatus Wolfeibacteriota</taxon>
    </lineage>
</organism>
<evidence type="ECO:0000313" key="1">
    <source>
        <dbReference type="EMBL" id="KKU90103.1"/>
    </source>
</evidence>
<name>A0A0G1WIJ0_9BACT</name>
<comment type="caution">
    <text evidence="1">The sequence shown here is derived from an EMBL/GenBank/DDBJ whole genome shotgun (WGS) entry which is preliminary data.</text>
</comment>
<accession>A0A0G1WIJ0</accession>
<evidence type="ECO:0000313" key="2">
    <source>
        <dbReference type="Proteomes" id="UP000033882"/>
    </source>
</evidence>
<gene>
    <name evidence="1" type="ORF">UY19_C0006G0041</name>
</gene>
<dbReference type="AlphaFoldDB" id="A0A0G1WIJ0"/>
<sequence>MVFFELQIESPDQRQWAEESLGQMRLAIETYGINTKDCMFRVVSDAPASIIRIGVEPEEDVTVIVTLIRTREQHTRAAGYGINIIPMPSYIPPKAKKGEWYNPSNPPAVVRQSYLDEL</sequence>
<dbReference type="Proteomes" id="UP000033882">
    <property type="component" value="Unassembled WGS sequence"/>
</dbReference>